<dbReference type="InterPro" id="IPR022374">
    <property type="entry name" value="EttA"/>
</dbReference>
<keyword evidence="7" id="KW-0963">Cytoplasm</keyword>
<evidence type="ECO:0000256" key="5">
    <source>
        <dbReference type="ARBA" id="ARBA00022840"/>
    </source>
</evidence>
<dbReference type="SMART" id="SM00382">
    <property type="entry name" value="AAA"/>
    <property type="match status" value="2"/>
</dbReference>
<dbReference type="InterPro" id="IPR032781">
    <property type="entry name" value="ABC_tran_Xtn"/>
</dbReference>
<dbReference type="PROSITE" id="PS50893">
    <property type="entry name" value="ABC_TRANSPORTER_2"/>
    <property type="match status" value="2"/>
</dbReference>
<comment type="domain">
    <text evidence="7">The P-site tRNA interaction motif (PtIM domain) probably interacts with the P-site tRNA(fMet) as well as the 23S rRNA.</text>
</comment>
<evidence type="ECO:0000256" key="1">
    <source>
        <dbReference type="ARBA" id="ARBA00005868"/>
    </source>
</evidence>
<keyword evidence="2 7" id="KW-0820">tRNA-binding</keyword>
<dbReference type="NCBIfam" id="TIGR03719">
    <property type="entry name" value="ABC_ABC_ChvD"/>
    <property type="match status" value="1"/>
</dbReference>
<dbReference type="NCBIfam" id="NF008775">
    <property type="entry name" value="PRK11819.1"/>
    <property type="match status" value="1"/>
</dbReference>
<protein>
    <recommendedName>
        <fullName evidence="7">Energy-dependent translational throttle protein EttA</fullName>
        <ecNumber evidence="7">3.6.1.-</ecNumber>
    </recommendedName>
    <alternativeName>
        <fullName evidence="7">Translational regulatory factor EttA</fullName>
    </alternativeName>
</protein>
<keyword evidence="10" id="KW-1185">Reference proteome</keyword>
<comment type="caution">
    <text evidence="9">The sequence shown here is derived from an EMBL/GenBank/DDBJ whole genome shotgun (WGS) entry which is preliminary data.</text>
</comment>
<evidence type="ECO:0000256" key="7">
    <source>
        <dbReference type="HAMAP-Rule" id="MF_00847"/>
    </source>
</evidence>
<dbReference type="Gene3D" id="3.40.50.300">
    <property type="entry name" value="P-loop containing nucleotide triphosphate hydrolases"/>
    <property type="match status" value="2"/>
</dbReference>
<comment type="caution">
    <text evidence="7">Lacks conserved residue(s) required for the propagation of feature annotation.</text>
</comment>
<proteinExistence type="inferred from homology"/>
<keyword evidence="6 7" id="KW-0810">Translation regulation</keyword>
<evidence type="ECO:0000256" key="3">
    <source>
        <dbReference type="ARBA" id="ARBA00022730"/>
    </source>
</evidence>
<dbReference type="EC" id="3.6.1.-" evidence="7"/>
<dbReference type="PROSITE" id="PS00211">
    <property type="entry name" value="ABC_TRANSPORTER_1"/>
    <property type="match status" value="2"/>
</dbReference>
<dbReference type="InterPro" id="IPR003593">
    <property type="entry name" value="AAA+_ATPase"/>
</dbReference>
<evidence type="ECO:0000256" key="6">
    <source>
        <dbReference type="ARBA" id="ARBA00022845"/>
    </source>
</evidence>
<keyword evidence="4 7" id="KW-0547">Nucleotide-binding</keyword>
<comment type="subunit">
    <text evidence="7">Monomer. Probably contacts ribosomal proteins L1, L5, L33 and S7, the 16S and 23S rRNA and the P-site containing tRNA(fMet).</text>
</comment>
<name>A0ABQ7FIX4_9ACTN</name>
<organism evidence="9 10">
    <name type="scientific">Streptomyces lycii</name>
    <dbReference type="NCBI Taxonomy" id="2654337"/>
    <lineage>
        <taxon>Bacteria</taxon>
        <taxon>Bacillati</taxon>
        <taxon>Actinomycetota</taxon>
        <taxon>Actinomycetes</taxon>
        <taxon>Kitasatosporales</taxon>
        <taxon>Streptomycetaceae</taxon>
        <taxon>Streptomyces</taxon>
    </lineage>
</organism>
<keyword evidence="7" id="KW-0378">Hydrolase</keyword>
<comment type="subcellular location">
    <subcellularLocation>
        <location evidence="7">Cytoplasm</location>
    </subcellularLocation>
    <text evidence="7">Associates with ribosomes and polysomes.</text>
</comment>
<keyword evidence="7" id="KW-0694">RNA-binding</keyword>
<evidence type="ECO:0000256" key="2">
    <source>
        <dbReference type="ARBA" id="ARBA00022555"/>
    </source>
</evidence>
<dbReference type="PANTHER" id="PTHR43858:SF1">
    <property type="entry name" value="ABC TRANSPORTER-RELATED PROTEIN"/>
    <property type="match status" value="1"/>
</dbReference>
<feature type="binding site" evidence="7">
    <location>
        <begin position="354"/>
        <end position="361"/>
    </location>
    <ligand>
        <name>ATP</name>
        <dbReference type="ChEBI" id="CHEBI:30616"/>
        <label>2</label>
    </ligand>
</feature>
<evidence type="ECO:0000313" key="9">
    <source>
        <dbReference type="EMBL" id="KAF4408939.1"/>
    </source>
</evidence>
<keyword evidence="5 7" id="KW-0067">ATP-binding</keyword>
<dbReference type="Pfam" id="PF12848">
    <property type="entry name" value="ABC_tran_Xtn"/>
    <property type="match status" value="1"/>
</dbReference>
<feature type="domain" description="ABC transporter" evidence="8">
    <location>
        <begin position="6"/>
        <end position="256"/>
    </location>
</feature>
<dbReference type="HAMAP" id="MF_00847">
    <property type="entry name" value="EttA"/>
    <property type="match status" value="1"/>
</dbReference>
<dbReference type="EMBL" id="WHPN01000256">
    <property type="protein sequence ID" value="KAF4408939.1"/>
    <property type="molecule type" value="Genomic_DNA"/>
</dbReference>
<dbReference type="CDD" id="cd03221">
    <property type="entry name" value="ABCF_EF-3"/>
    <property type="match status" value="2"/>
</dbReference>
<dbReference type="Pfam" id="PF00005">
    <property type="entry name" value="ABC_tran"/>
    <property type="match status" value="2"/>
</dbReference>
<gene>
    <name evidence="7 9" type="primary">ettA</name>
    <name evidence="9" type="ORF">GCU69_11700</name>
</gene>
<dbReference type="SUPFAM" id="SSF52540">
    <property type="entry name" value="P-loop containing nucleoside triphosphate hydrolases"/>
    <property type="match status" value="2"/>
</dbReference>
<dbReference type="InterPro" id="IPR027417">
    <property type="entry name" value="P-loop_NTPase"/>
</dbReference>
<comment type="domain">
    <text evidence="7">The arm domain is inserted in the first ABC transporter domain. Probably contacts ribosomal protein L1.</text>
</comment>
<dbReference type="PANTHER" id="PTHR43858">
    <property type="entry name" value="ENERGY-DEPENDENT TRANSLATIONAL THROTTLE PROTEIN ETTA"/>
    <property type="match status" value="1"/>
</dbReference>
<dbReference type="InterPro" id="IPR003439">
    <property type="entry name" value="ABC_transporter-like_ATP-bd"/>
</dbReference>
<evidence type="ECO:0000256" key="4">
    <source>
        <dbReference type="ARBA" id="ARBA00022741"/>
    </source>
</evidence>
<keyword evidence="7" id="KW-0677">Repeat</keyword>
<dbReference type="RefSeq" id="WP_098751953.1">
    <property type="nucleotide sequence ID" value="NZ_WHPN01000256.1"/>
</dbReference>
<dbReference type="Proteomes" id="UP000621266">
    <property type="component" value="Unassembled WGS sequence"/>
</dbReference>
<comment type="catalytic activity">
    <reaction evidence="7">
        <text>ATP + H2O = ADP + phosphate + H(+)</text>
        <dbReference type="Rhea" id="RHEA:13065"/>
        <dbReference type="ChEBI" id="CHEBI:15377"/>
        <dbReference type="ChEBI" id="CHEBI:15378"/>
        <dbReference type="ChEBI" id="CHEBI:30616"/>
        <dbReference type="ChEBI" id="CHEBI:43474"/>
        <dbReference type="ChEBI" id="CHEBI:456216"/>
    </reaction>
</comment>
<sequence length="554" mass="61438">MAEFIYTMRKARKAHGDKVILDDVTTSFYPGAKIGVVGPNGAGKSTILKIMAGLEQPSNGDAFLTPGYTVGILLQEPPLDETKTVLENVQDGVAETKGKLDRFNEIAEQMATDYSDELLTEMGKLQEELDHANAWDLDAQLEQAMDALGCPPGDSAVTTLSGGEKRRVALCKLLLEAPDLLLLDEPTNHLDAESVQWLEQHLEKYAGTVVAVTHDRYFLDNVAQWICEVDRGRLYPYEGNYSKYLETKQARLKVEGQKDAKRAKRLKDELEWVRSNAKGRQAKSKARLARYEEMAAEAEKTRKLDFEEIQIPPGPRLGNVVVEVENLSKAFGDKVLIDDLSFTLPRNGIVGIIGPNGAGKTTLFKMIQGLEEADSGKIKVGDTVKISYVDQTRANIDPKKTLWAVVSDELDYINVGQVEMPSRAYVSAFGFKGPDQQKPAGVLSGGERNRLNLALTLKQGGNLLLLDEPTNDLDVETLSSLENALLEFPGCAVVVSHDRWFLDRVATHILAYEGDSKWFWFEGNFESYEKNKVERLGADAARPHRATHKKLTRG</sequence>
<reference evidence="9 10" key="1">
    <citation type="submission" date="2019-10" db="EMBL/GenBank/DDBJ databases">
        <title>Streptomyces tenebrisbrunneis sp.nov., an endogenous actinomycete isolated from of Lycium ruthenicum.</title>
        <authorList>
            <person name="Ma L."/>
        </authorList>
    </citation>
    <scope>NUCLEOTIDE SEQUENCE [LARGE SCALE GENOMIC DNA]</scope>
    <source>
        <strain evidence="9 10">TRM 66187</strain>
    </source>
</reference>
<evidence type="ECO:0000259" key="8">
    <source>
        <dbReference type="PROSITE" id="PS50893"/>
    </source>
</evidence>
<keyword evidence="3 7" id="KW-0699">rRNA-binding</keyword>
<dbReference type="InterPro" id="IPR017871">
    <property type="entry name" value="ABC_transporter-like_CS"/>
</dbReference>
<comment type="similarity">
    <text evidence="1 7">Belongs to the ABC transporter superfamily. ABCF family. Translational throttle EttA subfamily.</text>
</comment>
<accession>A0ABQ7FIX4</accession>
<evidence type="ECO:0000313" key="10">
    <source>
        <dbReference type="Proteomes" id="UP000621266"/>
    </source>
</evidence>
<feature type="domain" description="ABC transporter" evidence="8">
    <location>
        <begin position="322"/>
        <end position="541"/>
    </location>
</feature>
<keyword evidence="7" id="KW-0648">Protein biosynthesis</keyword>
<feature type="binding site" evidence="7">
    <location>
        <begin position="38"/>
        <end position="45"/>
    </location>
    <ligand>
        <name>ATP</name>
        <dbReference type="ChEBI" id="CHEBI:30616"/>
        <label>1</label>
    </ligand>
</feature>
<comment type="function">
    <text evidence="7">A translation factor that gates the progression of the 70S ribosomal initiation complex (IC, containing tRNA(fMet) in the P-site) into the translation elongation cycle by using a mechanism sensitive to the ATP/ADP ratio. Binds to the 70S ribosome E-site where it modulates the state of the translating ribosome during subunit translocation. ATP hydrolysis probably frees it from the ribosome, which can enter the elongation phase.</text>
</comment>